<dbReference type="EMBL" id="LXQA010288816">
    <property type="protein sequence ID" value="MCI41171.1"/>
    <property type="molecule type" value="Genomic_DNA"/>
</dbReference>
<organism evidence="1 2">
    <name type="scientific">Trifolium medium</name>
    <dbReference type="NCBI Taxonomy" id="97028"/>
    <lineage>
        <taxon>Eukaryota</taxon>
        <taxon>Viridiplantae</taxon>
        <taxon>Streptophyta</taxon>
        <taxon>Embryophyta</taxon>
        <taxon>Tracheophyta</taxon>
        <taxon>Spermatophyta</taxon>
        <taxon>Magnoliopsida</taxon>
        <taxon>eudicotyledons</taxon>
        <taxon>Gunneridae</taxon>
        <taxon>Pentapetalae</taxon>
        <taxon>rosids</taxon>
        <taxon>fabids</taxon>
        <taxon>Fabales</taxon>
        <taxon>Fabaceae</taxon>
        <taxon>Papilionoideae</taxon>
        <taxon>50 kb inversion clade</taxon>
        <taxon>NPAAA clade</taxon>
        <taxon>Hologalegina</taxon>
        <taxon>IRL clade</taxon>
        <taxon>Trifolieae</taxon>
        <taxon>Trifolium</taxon>
    </lineage>
</organism>
<sequence length="85" mass="9604">MSMYQNPRDKGAPNGMSRSRWVWRPMALASKVTNPPMQMRRFGFSMTLSKFTRINGARFTGRPLEAQNMINNSSLVTAVSFSGFP</sequence>
<reference evidence="1 2" key="1">
    <citation type="journal article" date="2018" name="Front. Plant Sci.">
        <title>Red Clover (Trifolium pratense) and Zigzag Clover (T. medium) - A Picture of Genomic Similarities and Differences.</title>
        <authorList>
            <person name="Dluhosova J."/>
            <person name="Istvanek J."/>
            <person name="Nedelnik J."/>
            <person name="Repkova J."/>
        </authorList>
    </citation>
    <scope>NUCLEOTIDE SEQUENCE [LARGE SCALE GENOMIC DNA]</scope>
    <source>
        <strain evidence="2">cv. 10/8</strain>
        <tissue evidence="1">Leaf</tissue>
    </source>
</reference>
<dbReference type="AlphaFoldDB" id="A0A392RX08"/>
<accession>A0A392RX08</accession>
<proteinExistence type="predicted"/>
<name>A0A392RX08_9FABA</name>
<comment type="caution">
    <text evidence="1">The sequence shown here is derived from an EMBL/GenBank/DDBJ whole genome shotgun (WGS) entry which is preliminary data.</text>
</comment>
<protein>
    <submittedName>
        <fullName evidence="1">Uncharacterized protein</fullName>
    </submittedName>
</protein>
<feature type="non-terminal residue" evidence="1">
    <location>
        <position position="85"/>
    </location>
</feature>
<evidence type="ECO:0000313" key="1">
    <source>
        <dbReference type="EMBL" id="MCI41171.1"/>
    </source>
</evidence>
<keyword evidence="2" id="KW-1185">Reference proteome</keyword>
<evidence type="ECO:0000313" key="2">
    <source>
        <dbReference type="Proteomes" id="UP000265520"/>
    </source>
</evidence>
<dbReference type="Proteomes" id="UP000265520">
    <property type="component" value="Unassembled WGS sequence"/>
</dbReference>